<dbReference type="Proteomes" id="UP000295184">
    <property type="component" value="Unassembled WGS sequence"/>
</dbReference>
<reference evidence="2 3" key="1">
    <citation type="submission" date="2019-03" db="EMBL/GenBank/DDBJ databases">
        <title>Genomic Encyclopedia of Type Strains, Phase IV (KMG-IV): sequencing the most valuable type-strain genomes for metagenomic binning, comparative biology and taxonomic classification.</title>
        <authorList>
            <person name="Goeker M."/>
        </authorList>
    </citation>
    <scope>NUCLEOTIDE SEQUENCE [LARGE SCALE GENOMIC DNA]</scope>
    <source>
        <strain evidence="2 3">DSM 100451</strain>
    </source>
</reference>
<dbReference type="AlphaFoldDB" id="A0A4V2QAR4"/>
<name>A0A4V2QAR4_9FIRM</name>
<dbReference type="OrthoDB" id="2055729at2"/>
<gene>
    <name evidence="2" type="ORF">EDD77_13214</name>
</gene>
<dbReference type="EMBL" id="SLUM01000032">
    <property type="protein sequence ID" value="TCL53512.1"/>
    <property type="molecule type" value="Genomic_DNA"/>
</dbReference>
<feature type="domain" description="DUF7007" evidence="1">
    <location>
        <begin position="86"/>
        <end position="208"/>
    </location>
</feature>
<comment type="caution">
    <text evidence="2">The sequence shown here is derived from an EMBL/GenBank/DDBJ whole genome shotgun (WGS) entry which is preliminary data.</text>
</comment>
<evidence type="ECO:0000259" key="1">
    <source>
        <dbReference type="Pfam" id="PF22653"/>
    </source>
</evidence>
<accession>A0A4V2QAR4</accession>
<sequence length="212" mass="24232">MMDYRENAGYIITDSCHVGDSEFVLGVHLTAPQQFVTWKCTDRKDYYWGHYFSDLFSAQKDLVARAQEEVQCLEEQQQNTIAPEAPPYSPWGKVQECETLCPGVYSVSTPGHGGIMVRRELAEKVFRKEAMGCGFIEGGFLCFEEDCDAQVALRELMDKKMIQVPVNEHFGPGVYEAVINSSVQIHHPEYWQAREKAISEQNRQAKKKGRER</sequence>
<proteinExistence type="predicted"/>
<dbReference type="Pfam" id="PF22653">
    <property type="entry name" value="DUF7007"/>
    <property type="match status" value="1"/>
</dbReference>
<protein>
    <recommendedName>
        <fullName evidence="1">DUF7007 domain-containing protein</fullName>
    </recommendedName>
</protein>
<dbReference type="RefSeq" id="WP_058967073.1">
    <property type="nucleotide sequence ID" value="NZ_CABKVM010000019.1"/>
</dbReference>
<dbReference type="InterPro" id="IPR054276">
    <property type="entry name" value="DUF7007"/>
</dbReference>
<evidence type="ECO:0000313" key="3">
    <source>
        <dbReference type="Proteomes" id="UP000295184"/>
    </source>
</evidence>
<dbReference type="STRING" id="1650663.GCA_001486665_03474"/>
<organism evidence="2 3">
    <name type="scientific">Allofournierella massiliensis</name>
    <dbReference type="NCBI Taxonomy" id="1650663"/>
    <lineage>
        <taxon>Bacteria</taxon>
        <taxon>Bacillati</taxon>
        <taxon>Bacillota</taxon>
        <taxon>Clostridia</taxon>
        <taxon>Eubacteriales</taxon>
        <taxon>Oscillospiraceae</taxon>
        <taxon>Allofournierella</taxon>
    </lineage>
</organism>
<evidence type="ECO:0000313" key="2">
    <source>
        <dbReference type="EMBL" id="TCL53512.1"/>
    </source>
</evidence>